<dbReference type="InterPro" id="IPR003491">
    <property type="entry name" value="REP-like_C"/>
</dbReference>
<dbReference type="Proteomes" id="UP000652176">
    <property type="component" value="Unassembled WGS sequence"/>
</dbReference>
<proteinExistence type="predicted"/>
<comment type="caution">
    <text evidence="3">The sequence shown here is derived from an EMBL/GenBank/DDBJ whole genome shotgun (WGS) entry which is preliminary data.</text>
</comment>
<gene>
    <name evidence="3" type="ORF">IE877_10635</name>
</gene>
<protein>
    <submittedName>
        <fullName evidence="3">Replication initiation factor domain-containing protein</fullName>
    </submittedName>
</protein>
<reference evidence="3 4" key="1">
    <citation type="submission" date="2020-09" db="EMBL/GenBank/DDBJ databases">
        <title>Methylomonas albis sp. nov. and Methylomonas fluvii sp. nov.: Two cold-adapted methanotrophs from the River Elbe and an amended description of Methylovulum psychrotolerans strain Eb1.</title>
        <authorList>
            <person name="Bussmann I.K."/>
            <person name="Klings K.-W."/>
            <person name="Warnstedt J."/>
            <person name="Hoppert M."/>
            <person name="Saborowski A."/>
            <person name="Horn F."/>
            <person name="Liebner S."/>
        </authorList>
    </citation>
    <scope>NUCLEOTIDE SEQUENCE [LARGE SCALE GENOMIC DNA]</scope>
    <source>
        <strain evidence="3 4">EbA</strain>
    </source>
</reference>
<feature type="compositionally biased region" description="Basic residues" evidence="1">
    <location>
        <begin position="1"/>
        <end position="10"/>
    </location>
</feature>
<keyword evidence="3" id="KW-0396">Initiation factor</keyword>
<dbReference type="Pfam" id="PF02486">
    <property type="entry name" value="Rep_trans"/>
    <property type="match status" value="1"/>
</dbReference>
<evidence type="ECO:0000313" key="3">
    <source>
        <dbReference type="EMBL" id="MBD9356340.1"/>
    </source>
</evidence>
<keyword evidence="4" id="KW-1185">Reference proteome</keyword>
<dbReference type="GO" id="GO:0003743">
    <property type="term" value="F:translation initiation factor activity"/>
    <property type="evidence" value="ECO:0007669"/>
    <property type="project" value="UniProtKB-KW"/>
</dbReference>
<feature type="region of interest" description="Disordered" evidence="1">
    <location>
        <begin position="1"/>
        <end position="28"/>
    </location>
</feature>
<evidence type="ECO:0000256" key="1">
    <source>
        <dbReference type="SAM" id="MobiDB-lite"/>
    </source>
</evidence>
<sequence length="351" mass="38887">MRAPRRRPGAHAREEHPAPGSAGMDDAETLAEASPRLVTRGESITSPTPNNPKAALIDWLNFTFPFDNISADRQRISQRLDDQLFAAFGYATTRFRNKGHLGYSDFWDLGNGFGILATGGKSQGNTCLISLNGGGCMPIQDWRAVHDLLVLLNAKITRVDLAHDDFAGDYNITAGLEMLALGQFTTNGRPPNAMFVDDFDSGKGKTLYIGNRDSGKLLRVYEKGKQLGDPLSPWVRWELELHNKDRSIPLDVLLRPGDYLAGGYPCLAWVSETQDRIKTTRNQLKISFDHLVKHCRQSYGKLLYVMHEGLGQEPLDIVQALSVAGIPSRLDLRDAIPVEQHIQALVVSEPE</sequence>
<name>A0ABR9D022_9GAMM</name>
<evidence type="ECO:0000259" key="2">
    <source>
        <dbReference type="Pfam" id="PF02486"/>
    </source>
</evidence>
<organism evidence="3 4">
    <name type="scientific">Methylomonas albis</name>
    <dbReference type="NCBI Taxonomy" id="1854563"/>
    <lineage>
        <taxon>Bacteria</taxon>
        <taxon>Pseudomonadati</taxon>
        <taxon>Pseudomonadota</taxon>
        <taxon>Gammaproteobacteria</taxon>
        <taxon>Methylococcales</taxon>
        <taxon>Methylococcaceae</taxon>
        <taxon>Methylomonas</taxon>
    </lineage>
</organism>
<accession>A0ABR9D022</accession>
<feature type="domain" description="Replication initiation protein-like C-terminal" evidence="2">
    <location>
        <begin position="154"/>
        <end position="263"/>
    </location>
</feature>
<dbReference type="EMBL" id="JACXSS010000001">
    <property type="protein sequence ID" value="MBD9356340.1"/>
    <property type="molecule type" value="Genomic_DNA"/>
</dbReference>
<evidence type="ECO:0000313" key="4">
    <source>
        <dbReference type="Proteomes" id="UP000652176"/>
    </source>
</evidence>
<dbReference type="RefSeq" id="WP_192374700.1">
    <property type="nucleotide sequence ID" value="NZ_CAJHIV010000001.1"/>
</dbReference>
<keyword evidence="3" id="KW-0648">Protein biosynthesis</keyword>